<feature type="compositionally biased region" description="Acidic residues" evidence="1">
    <location>
        <begin position="269"/>
        <end position="293"/>
    </location>
</feature>
<dbReference type="OrthoDB" id="2430677at2759"/>
<feature type="region of interest" description="Disordered" evidence="1">
    <location>
        <begin position="160"/>
        <end position="184"/>
    </location>
</feature>
<feature type="compositionally biased region" description="Polar residues" evidence="1">
    <location>
        <begin position="240"/>
        <end position="249"/>
    </location>
</feature>
<evidence type="ECO:0000256" key="1">
    <source>
        <dbReference type="SAM" id="MobiDB-lite"/>
    </source>
</evidence>
<sequence>LHVKRKRQKIKLKEARNELHADWIIFVNAEKHKLETLQNASNQVLDFQTKLTEELSKERLSEPTVVPDQTLKSNDDQNINRNDDQAMEEGCNSSSFVEGKDTANSFLSDEEGETESAEGANVLLTEELSKECLSEPTVVPDQPLKTMEEGFNSSSFVKGKDTANSFLSDKERETESAEGKNVLSTKSTVAPATLLGQMNMSSDEQVIKDSFALPGPKKKDAANPFFSDDEERVIRYYEGQKNQSLSSKGNVLPNGNKIERPAPLNLVPSDEENDSSQGINEDDDEGIPSEESIDSAFNDPRIWMLPSGRNVTDIYFEKISENASAIKNKKLTMIEKAILRYGASNIIDLSAHMKSWFSTDDKRFMMKNYESMLRIPELALEESTFVLQVEEMVLKGEVNQAKKYCSEIHFKSEENSYLYKLSKIYGDLCDVRFLSMLGVNVGEWEFSAKITAAKIIGDSWGHLRAFFATSGQLLIENLVERFYIVFPGSKFELPTKLRDIRKLKTSINIIKLVMIIDSLETTHHEFEDIFSEDEIKITKPIHYKYKYVRKPWWTPKSKNHNR</sequence>
<name>A0A9N9IH88_9GLOM</name>
<organism evidence="2 3">
    <name type="scientific">Dentiscutata erythropus</name>
    <dbReference type="NCBI Taxonomy" id="1348616"/>
    <lineage>
        <taxon>Eukaryota</taxon>
        <taxon>Fungi</taxon>
        <taxon>Fungi incertae sedis</taxon>
        <taxon>Mucoromycota</taxon>
        <taxon>Glomeromycotina</taxon>
        <taxon>Glomeromycetes</taxon>
        <taxon>Diversisporales</taxon>
        <taxon>Gigasporaceae</taxon>
        <taxon>Dentiscutata</taxon>
    </lineage>
</organism>
<evidence type="ECO:0000313" key="2">
    <source>
        <dbReference type="EMBL" id="CAG8735593.1"/>
    </source>
</evidence>
<accession>A0A9N9IH88</accession>
<gene>
    <name evidence="2" type="ORF">DERYTH_LOCUS15519</name>
</gene>
<reference evidence="2" key="1">
    <citation type="submission" date="2021-06" db="EMBL/GenBank/DDBJ databases">
        <authorList>
            <person name="Kallberg Y."/>
            <person name="Tangrot J."/>
            <person name="Rosling A."/>
        </authorList>
    </citation>
    <scope>NUCLEOTIDE SEQUENCE</scope>
    <source>
        <strain evidence="2">MA453B</strain>
    </source>
</reference>
<feature type="non-terminal residue" evidence="2">
    <location>
        <position position="1"/>
    </location>
</feature>
<keyword evidence="3" id="KW-1185">Reference proteome</keyword>
<evidence type="ECO:0000313" key="3">
    <source>
        <dbReference type="Proteomes" id="UP000789405"/>
    </source>
</evidence>
<dbReference type="AlphaFoldDB" id="A0A9N9IH88"/>
<feature type="region of interest" description="Disordered" evidence="1">
    <location>
        <begin position="58"/>
        <end position="99"/>
    </location>
</feature>
<protein>
    <submittedName>
        <fullName evidence="2">20168_t:CDS:1</fullName>
    </submittedName>
</protein>
<dbReference type="EMBL" id="CAJVPY010012661">
    <property type="protein sequence ID" value="CAG8735593.1"/>
    <property type="molecule type" value="Genomic_DNA"/>
</dbReference>
<comment type="caution">
    <text evidence="2">The sequence shown here is derived from an EMBL/GenBank/DDBJ whole genome shotgun (WGS) entry which is preliminary data.</text>
</comment>
<feature type="region of interest" description="Disordered" evidence="1">
    <location>
        <begin position="238"/>
        <end position="293"/>
    </location>
</feature>
<feature type="compositionally biased region" description="Basic and acidic residues" evidence="1">
    <location>
        <begin position="168"/>
        <end position="178"/>
    </location>
</feature>
<proteinExistence type="predicted"/>
<dbReference type="Proteomes" id="UP000789405">
    <property type="component" value="Unassembled WGS sequence"/>
</dbReference>